<dbReference type="Proteomes" id="UP000007437">
    <property type="component" value="Plasmid pBRH01"/>
</dbReference>
<dbReference type="HOGENOM" id="CLU_3096627_0_0_4"/>
<sequence length="51" mass="6055">MTSHRLSRQNDNRRRCAACIVAPLRLHVPRHDNERRITAGMAHRQIELLRQ</sequence>
<evidence type="ECO:0000313" key="2">
    <source>
        <dbReference type="Proteomes" id="UP000007437"/>
    </source>
</evidence>
<dbReference type="EMBL" id="FR687360">
    <property type="protein sequence ID" value="CBW77124.1"/>
    <property type="molecule type" value="Genomic_DNA"/>
</dbReference>
<geneLocation type="plasmid" evidence="1 2">
    <name>pBRH01</name>
</geneLocation>
<evidence type="ECO:0000313" key="1">
    <source>
        <dbReference type="EMBL" id="CBW77124.1"/>
    </source>
</evidence>
<dbReference type="KEGG" id="brh:RBRH_03009"/>
<dbReference type="AlphaFoldDB" id="E5AVK0"/>
<organism evidence="1 2">
    <name type="scientific">Mycetohabitans rhizoxinica (strain DSM 19002 / CIP 109453 / HKI 454)</name>
    <name type="common">Paraburkholderia rhizoxinica</name>
    <dbReference type="NCBI Taxonomy" id="882378"/>
    <lineage>
        <taxon>Bacteria</taxon>
        <taxon>Pseudomonadati</taxon>
        <taxon>Pseudomonadota</taxon>
        <taxon>Betaproteobacteria</taxon>
        <taxon>Burkholderiales</taxon>
        <taxon>Burkholderiaceae</taxon>
        <taxon>Mycetohabitans</taxon>
    </lineage>
</organism>
<accession>E5AVK0</accession>
<keyword evidence="1" id="KW-0614">Plasmid</keyword>
<protein>
    <submittedName>
        <fullName evidence="1">Uncharacterized protein</fullName>
    </submittedName>
</protein>
<proteinExistence type="predicted"/>
<reference evidence="1 2" key="1">
    <citation type="journal article" date="2011" name="J. Bacteriol.">
        <title>Complete genome sequence of Burkholderia rhizoxinica, an endosymbiont of Rhizopus microsporus.</title>
        <authorList>
            <person name="Lackner G."/>
            <person name="Moebius N."/>
            <person name="Partida-Martinez L."/>
            <person name="Hertweck C."/>
        </authorList>
    </citation>
    <scope>NUCLEOTIDE SEQUENCE [LARGE SCALE GENOMIC DNA]</scope>
    <source>
        <strain evidence="2">DSM 19002 / CIP 109453 / HKI 454</strain>
        <plasmid evidence="1 2">pBRH01</plasmid>
    </source>
</reference>
<gene>
    <name evidence="1" type="ordered locus">RBRH_03009</name>
</gene>
<name>E5AVK0_MYCRK</name>